<keyword evidence="7" id="KW-0029">Amino-acid transport</keyword>
<comment type="subcellular location">
    <subcellularLocation>
        <location evidence="2">Cell inner membrane</location>
        <topology evidence="2">Multi-pass membrane protein</topology>
    </subcellularLocation>
    <subcellularLocation>
        <location evidence="10">Cell membrane</location>
        <topology evidence="10">Multi-pass membrane protein</topology>
    </subcellularLocation>
</comment>
<dbReference type="InterPro" id="IPR035906">
    <property type="entry name" value="MetI-like_sf"/>
</dbReference>
<keyword evidence="6 10" id="KW-0812">Transmembrane</keyword>
<organism evidence="12 13">
    <name type="scientific">Vibrio albus</name>
    <dbReference type="NCBI Taxonomy" id="2200953"/>
    <lineage>
        <taxon>Bacteria</taxon>
        <taxon>Pseudomonadati</taxon>
        <taxon>Pseudomonadota</taxon>
        <taxon>Gammaproteobacteria</taxon>
        <taxon>Vibrionales</taxon>
        <taxon>Vibrionaceae</taxon>
        <taxon>Vibrio</taxon>
    </lineage>
</organism>
<dbReference type="InterPro" id="IPR000515">
    <property type="entry name" value="MetI-like"/>
</dbReference>
<reference evidence="12 13" key="1">
    <citation type="submission" date="2018-05" db="EMBL/GenBank/DDBJ databases">
        <title>Vibrio limimaris sp. nov., isolated from marine sediment.</title>
        <authorList>
            <person name="Li C.-M."/>
        </authorList>
    </citation>
    <scope>NUCLEOTIDE SEQUENCE [LARGE SCALE GENOMIC DNA]</scope>
    <source>
        <strain evidence="12 13">E4404</strain>
    </source>
</reference>
<evidence type="ECO:0000256" key="4">
    <source>
        <dbReference type="ARBA" id="ARBA00022448"/>
    </source>
</evidence>
<name>A0A2U3B7D2_9VIBR</name>
<gene>
    <name evidence="12" type="ORF">DI392_14195</name>
</gene>
<accession>A0A2U3B7D2</accession>
<feature type="transmembrane region" description="Helical" evidence="10">
    <location>
        <begin position="279"/>
        <end position="298"/>
    </location>
</feature>
<dbReference type="Gene3D" id="1.10.3720.10">
    <property type="entry name" value="MetI-like"/>
    <property type="match status" value="1"/>
</dbReference>
<evidence type="ECO:0000256" key="7">
    <source>
        <dbReference type="ARBA" id="ARBA00022970"/>
    </source>
</evidence>
<dbReference type="PANTHER" id="PTHR30614:SF20">
    <property type="entry name" value="GLUTAMINE TRANSPORT SYSTEM PERMEASE PROTEIN GLNP"/>
    <property type="match status" value="1"/>
</dbReference>
<dbReference type="InterPro" id="IPR010065">
    <property type="entry name" value="AA_ABC_transptr_permease_3TM"/>
</dbReference>
<dbReference type="Pfam" id="PF00528">
    <property type="entry name" value="BPD_transp_1"/>
    <property type="match status" value="1"/>
</dbReference>
<evidence type="ECO:0000256" key="8">
    <source>
        <dbReference type="ARBA" id="ARBA00022989"/>
    </source>
</evidence>
<feature type="transmembrane region" description="Helical" evidence="10">
    <location>
        <begin position="135"/>
        <end position="155"/>
    </location>
</feature>
<dbReference type="PANTHER" id="PTHR30614">
    <property type="entry name" value="MEMBRANE COMPONENT OF AMINO ACID ABC TRANSPORTER"/>
    <property type="match status" value="1"/>
</dbReference>
<keyword evidence="8 10" id="KW-1133">Transmembrane helix</keyword>
<evidence type="ECO:0000256" key="5">
    <source>
        <dbReference type="ARBA" id="ARBA00022475"/>
    </source>
</evidence>
<dbReference type="EMBL" id="QFWT01000008">
    <property type="protein sequence ID" value="PWI32697.1"/>
    <property type="molecule type" value="Genomic_DNA"/>
</dbReference>
<dbReference type="PROSITE" id="PS50928">
    <property type="entry name" value="ABC_TM1"/>
    <property type="match status" value="1"/>
</dbReference>
<keyword evidence="5" id="KW-1003">Cell membrane</keyword>
<dbReference type="AlphaFoldDB" id="A0A2U3B7D2"/>
<evidence type="ECO:0000313" key="12">
    <source>
        <dbReference type="EMBL" id="PWI32697.1"/>
    </source>
</evidence>
<feature type="transmembrane region" description="Helical" evidence="10">
    <location>
        <begin position="77"/>
        <end position="100"/>
    </location>
</feature>
<evidence type="ECO:0000256" key="2">
    <source>
        <dbReference type="ARBA" id="ARBA00004429"/>
    </source>
</evidence>
<evidence type="ECO:0000259" key="11">
    <source>
        <dbReference type="PROSITE" id="PS50928"/>
    </source>
</evidence>
<sequence>MGKQERGAEPAYRRPKQYAAQRFYQRLNKLDYLLITLSILIVCWLYYRSSIGVNYHWNWAGSLSLIFTPRANGDLPYFFQGILATLRLSLWGMAFALLLGSALGLARYSRIALFRISATAYVQLIRNIPPLVFVFIFYFFISNQLIPLLGLEVLLRERTGDINTFQAVLFGQARLWENLLSGVLCIGLLSAAYIAEVVRAGLESIPKGQWEAASALGLSLPDKYRFIIAPQVLSNISPPLAGQSISLVKDSSIISLISIQELTFVGTEIANSSGLIFEIWILVGSAYLVLCLSLSLLFSRLEQRARKHLYRD</sequence>
<comment type="similarity">
    <text evidence="3">Belongs to the binding-protein-dependent transport system permease family. HisMQ subfamily.</text>
</comment>
<dbReference type="Proteomes" id="UP000245362">
    <property type="component" value="Unassembled WGS sequence"/>
</dbReference>
<keyword evidence="9 10" id="KW-0472">Membrane</keyword>
<evidence type="ECO:0000256" key="6">
    <source>
        <dbReference type="ARBA" id="ARBA00022692"/>
    </source>
</evidence>
<evidence type="ECO:0000256" key="3">
    <source>
        <dbReference type="ARBA" id="ARBA00010072"/>
    </source>
</evidence>
<keyword evidence="13" id="KW-1185">Reference proteome</keyword>
<dbReference type="InterPro" id="IPR043429">
    <property type="entry name" value="ArtM/GltK/GlnP/TcyL/YhdX-like"/>
</dbReference>
<feature type="transmembrane region" description="Helical" evidence="10">
    <location>
        <begin position="30"/>
        <end position="47"/>
    </location>
</feature>
<evidence type="ECO:0000256" key="10">
    <source>
        <dbReference type="RuleBase" id="RU363032"/>
    </source>
</evidence>
<evidence type="ECO:0000256" key="9">
    <source>
        <dbReference type="ARBA" id="ARBA00023136"/>
    </source>
</evidence>
<comment type="caution">
    <text evidence="12">The sequence shown here is derived from an EMBL/GenBank/DDBJ whole genome shotgun (WGS) entry which is preliminary data.</text>
</comment>
<feature type="transmembrane region" description="Helical" evidence="10">
    <location>
        <begin position="175"/>
        <end position="195"/>
    </location>
</feature>
<evidence type="ECO:0000313" key="13">
    <source>
        <dbReference type="Proteomes" id="UP000245362"/>
    </source>
</evidence>
<proteinExistence type="inferred from homology"/>
<dbReference type="OrthoDB" id="9809799at2"/>
<comment type="function">
    <text evidence="1">Part of the binding-protein-dependent transport system for glutamine; probably responsible for the translocation of the substrate across the membrane.</text>
</comment>
<dbReference type="CDD" id="cd06261">
    <property type="entry name" value="TM_PBP2"/>
    <property type="match status" value="1"/>
</dbReference>
<dbReference type="GO" id="GO:0006865">
    <property type="term" value="P:amino acid transport"/>
    <property type="evidence" value="ECO:0007669"/>
    <property type="project" value="UniProtKB-KW"/>
</dbReference>
<evidence type="ECO:0000256" key="1">
    <source>
        <dbReference type="ARBA" id="ARBA00003159"/>
    </source>
</evidence>
<protein>
    <submittedName>
        <fullName evidence="12">Amino acid ABC transporter permease</fullName>
    </submittedName>
</protein>
<dbReference type="NCBIfam" id="TIGR01726">
    <property type="entry name" value="HEQRo_perm_3TM"/>
    <property type="match status" value="1"/>
</dbReference>
<feature type="transmembrane region" description="Helical" evidence="10">
    <location>
        <begin position="112"/>
        <end position="129"/>
    </location>
</feature>
<dbReference type="GO" id="GO:0043190">
    <property type="term" value="C:ATP-binding cassette (ABC) transporter complex"/>
    <property type="evidence" value="ECO:0007669"/>
    <property type="project" value="InterPro"/>
</dbReference>
<dbReference type="SUPFAM" id="SSF161098">
    <property type="entry name" value="MetI-like"/>
    <property type="match status" value="1"/>
</dbReference>
<keyword evidence="4 10" id="KW-0813">Transport</keyword>
<dbReference type="GO" id="GO:0022857">
    <property type="term" value="F:transmembrane transporter activity"/>
    <property type="evidence" value="ECO:0007669"/>
    <property type="project" value="InterPro"/>
</dbReference>
<feature type="domain" description="ABC transmembrane type-1" evidence="11">
    <location>
        <begin position="82"/>
        <end position="298"/>
    </location>
</feature>